<dbReference type="AlphaFoldDB" id="A0A1G6HCP9"/>
<keyword evidence="1" id="KW-1133">Transmembrane helix</keyword>
<keyword evidence="3" id="KW-1185">Reference proteome</keyword>
<dbReference type="OrthoDB" id="6710879at2"/>
<proteinExistence type="predicted"/>
<evidence type="ECO:0000256" key="1">
    <source>
        <dbReference type="SAM" id="Phobius"/>
    </source>
</evidence>
<keyword evidence="1" id="KW-0472">Membrane</keyword>
<name>A0A1G6HCP9_9GAMM</name>
<protein>
    <submittedName>
        <fullName evidence="2">Uncharacterized protein</fullName>
    </submittedName>
</protein>
<gene>
    <name evidence="2" type="ORF">SAMN05421749_10293</name>
</gene>
<accession>A0A1G6HCP9</accession>
<dbReference type="Proteomes" id="UP000242317">
    <property type="component" value="Unassembled WGS sequence"/>
</dbReference>
<evidence type="ECO:0000313" key="2">
    <source>
        <dbReference type="EMBL" id="SDB91971.1"/>
    </source>
</evidence>
<evidence type="ECO:0000313" key="3">
    <source>
        <dbReference type="Proteomes" id="UP000242317"/>
    </source>
</evidence>
<organism evidence="2 3">
    <name type="scientific">Acinetobacter marinus</name>
    <dbReference type="NCBI Taxonomy" id="281375"/>
    <lineage>
        <taxon>Bacteria</taxon>
        <taxon>Pseudomonadati</taxon>
        <taxon>Pseudomonadota</taxon>
        <taxon>Gammaproteobacteria</taxon>
        <taxon>Moraxellales</taxon>
        <taxon>Moraxellaceae</taxon>
        <taxon>Acinetobacter</taxon>
    </lineage>
</organism>
<reference evidence="3" key="1">
    <citation type="submission" date="2016-09" db="EMBL/GenBank/DDBJ databases">
        <authorList>
            <person name="Varghese N."/>
            <person name="Submissions S."/>
        </authorList>
    </citation>
    <scope>NUCLEOTIDE SEQUENCE [LARGE SCALE GENOMIC DNA]</scope>
    <source>
        <strain evidence="3">ANC 3699</strain>
    </source>
</reference>
<keyword evidence="1" id="KW-0812">Transmembrane</keyword>
<dbReference type="RefSeq" id="WP_143005175.1">
    <property type="nucleotide sequence ID" value="NZ_FMYK01000002.1"/>
</dbReference>
<sequence length="110" mass="13023">MIRNAETQKIVPYLAMIPGAILLGVAFYMNKQKPSVSTEACGMVERYYRYGKYSRSERVVIRVEPSMKQRHLNFKSHVPRWQQGQRVCFEYYDRYQNPHLGQSIILRALH</sequence>
<feature type="transmembrane region" description="Helical" evidence="1">
    <location>
        <begin position="12"/>
        <end position="29"/>
    </location>
</feature>
<dbReference type="EMBL" id="FMYK01000002">
    <property type="protein sequence ID" value="SDB91971.1"/>
    <property type="molecule type" value="Genomic_DNA"/>
</dbReference>